<feature type="region of interest" description="Disordered" evidence="2">
    <location>
        <begin position="232"/>
        <end position="251"/>
    </location>
</feature>
<reference evidence="4" key="1">
    <citation type="submission" date="2021-07" db="EMBL/GenBank/DDBJ databases">
        <authorList>
            <person name="Durling M."/>
        </authorList>
    </citation>
    <scope>NUCLEOTIDE SEQUENCE</scope>
</reference>
<comment type="caution">
    <text evidence="4">The sequence shown here is derived from an EMBL/GenBank/DDBJ whole genome shotgun (WGS) entry which is preliminary data.</text>
</comment>
<feature type="domain" description="DUF7603" evidence="3">
    <location>
        <begin position="878"/>
        <end position="986"/>
    </location>
</feature>
<dbReference type="GO" id="GO:0030705">
    <property type="term" value="P:cytoskeleton-dependent intracellular transport"/>
    <property type="evidence" value="ECO:0007669"/>
    <property type="project" value="TreeGrafter"/>
</dbReference>
<gene>
    <name evidence="4" type="ORF">HYALB_00012837</name>
</gene>
<feature type="coiled-coil region" evidence="1">
    <location>
        <begin position="1066"/>
        <end position="1128"/>
    </location>
</feature>
<sequence>MDSSIPHPQHLHLHRQSQSQTKTQIPPSSSTSSDDRSSVGTSDTSFASHPEYFRYSSHQLTQPTDTFPTFPLPATSHSDRNSASHAYSQQPQRNNRHRNPSLTSAQQRSRAQSSASSVSTSSVRRKPLPANASPLATRFSTGDYLVGNSFQTLNDLPELPEPTYPRPYYSIDSPTLHEFPPTSKLDLSEDSLLLDFSDDSFVDNPTDRIALEDSSSGSPTLVANSANTLANLQRIGSPDSPNQSIPPSLPLDSYEYTAKHASLTTDSALTSAASDSTGTWYSHSSSTSQSPSLVSMFSPKATPPHNLNSPNGISRSFTNESLESNTTISKSRPKSPGGSKLGTFFGWGGNSTTPGTPTSEAYSPIPSPQPLDNKFADASRSGSKQHKPNAIDVPKANADAGYMRNSYLQIPLATPTTPLQIEEMETELKEISAELASSIRREMDLEDLVERLQIEAQNASNPNGKRTSDYFSDSGTSSVKYGGESDARQDELDRMMRKTQQDKAQMRLELTEKVQEERNRRKVLETQIRTLEEKALQVDIASINSVDTTGRLKDLEKTCEDLRRRLAEEKQVKDNFEDLLTALKAELESSHNERDNLRDEIVPQLRARVEGLEAQAAEHEKLTYEQSKMQQELQTLKTENTTLAHAQQNLRRFGSISEEPSSMMNPRASMGLGRSNSVAQGMISRPRPPSLARSSSVKVTESREALAERVKDIELQRDALHRAMKSLLERQEHQNRENQKKIRQLEMERDRALSDSPRRLGYDREVANLREEINALRRRADEAIEQKWQCEKGLSGLKMDLDRAEQEIGSLRTLLQEHDILIPMGGRPRSHGSPDDSHITSEGLENAYKDLQKAYAESLNRIQKLESSEPMSEETSLAMKQLERSLATAVAERDIAKQEVDSLRGEAISLRSAEKDHAGEELALSEQLRASANRVEELAKQVREQLSANTNLRRRLAETVERGEKEQRMNATKIMLMQGKLKVLEEQLMVAQQASEEKLSKHEEEIRELKSSHNIQLSRMKTGIQSPRSFGPKSPLSPLFAGSTKMPRIMSTSSGKAMSVSEDSKMEFLKQRVMDLERALADADREMEEVVGRMNVAQIEVMELQNEREEAQRETRRLQKAIEQEKLQAFEGKFATLGA</sequence>
<feature type="region of interest" description="Disordered" evidence="2">
    <location>
        <begin position="1"/>
        <end position="136"/>
    </location>
</feature>
<dbReference type="OrthoDB" id="5395440at2759"/>
<dbReference type="Pfam" id="PF24554">
    <property type="entry name" value="DUF7603"/>
    <property type="match status" value="1"/>
</dbReference>
<dbReference type="PANTHER" id="PTHR18947">
    <property type="entry name" value="HOOK PROTEINS"/>
    <property type="match status" value="1"/>
</dbReference>
<feature type="compositionally biased region" description="Low complexity" evidence="2">
    <location>
        <begin position="350"/>
        <end position="359"/>
    </location>
</feature>
<keyword evidence="5" id="KW-1185">Reference proteome</keyword>
<dbReference type="EMBL" id="CAJVRM010000261">
    <property type="protein sequence ID" value="CAG8978455.1"/>
    <property type="molecule type" value="Genomic_DNA"/>
</dbReference>
<evidence type="ECO:0000313" key="4">
    <source>
        <dbReference type="EMBL" id="CAG8978455.1"/>
    </source>
</evidence>
<name>A0A9N9LNC6_9HELO</name>
<feature type="compositionally biased region" description="Polar residues" evidence="2">
    <location>
        <begin position="305"/>
        <end position="328"/>
    </location>
</feature>
<dbReference type="Proteomes" id="UP000701801">
    <property type="component" value="Unassembled WGS sequence"/>
</dbReference>
<feature type="coiled-coil region" evidence="1">
    <location>
        <begin position="489"/>
        <end position="639"/>
    </location>
</feature>
<feature type="compositionally biased region" description="Polar residues" evidence="2">
    <location>
        <begin position="456"/>
        <end position="479"/>
    </location>
</feature>
<feature type="compositionally biased region" description="Polar residues" evidence="2">
    <location>
        <begin position="56"/>
        <end position="67"/>
    </location>
</feature>
<dbReference type="GO" id="GO:0051959">
    <property type="term" value="F:dynein light intermediate chain binding"/>
    <property type="evidence" value="ECO:0007669"/>
    <property type="project" value="TreeGrafter"/>
</dbReference>
<feature type="region of interest" description="Disordered" evidence="2">
    <location>
        <begin position="731"/>
        <end position="750"/>
    </location>
</feature>
<evidence type="ECO:0000256" key="1">
    <source>
        <dbReference type="SAM" id="Coils"/>
    </source>
</evidence>
<dbReference type="AlphaFoldDB" id="A0A9N9LNC6"/>
<dbReference type="InterPro" id="IPR056023">
    <property type="entry name" value="DUF7603"/>
</dbReference>
<dbReference type="PANTHER" id="PTHR18947:SF28">
    <property type="entry name" value="GIRDIN, ISOFORM A"/>
    <property type="match status" value="1"/>
</dbReference>
<protein>
    <recommendedName>
        <fullName evidence="3">DUF7603 domain-containing protein</fullName>
    </recommendedName>
</protein>
<dbReference type="GO" id="GO:0031122">
    <property type="term" value="P:cytoplasmic microtubule organization"/>
    <property type="evidence" value="ECO:0007669"/>
    <property type="project" value="TreeGrafter"/>
</dbReference>
<feature type="compositionally biased region" description="Polar residues" evidence="2">
    <location>
        <begin position="83"/>
        <end position="93"/>
    </location>
</feature>
<evidence type="ECO:0000256" key="2">
    <source>
        <dbReference type="SAM" id="MobiDB-lite"/>
    </source>
</evidence>
<proteinExistence type="predicted"/>
<feature type="region of interest" description="Disordered" evidence="2">
    <location>
        <begin position="456"/>
        <end position="489"/>
    </location>
</feature>
<dbReference type="GO" id="GO:0005815">
    <property type="term" value="C:microtubule organizing center"/>
    <property type="evidence" value="ECO:0007669"/>
    <property type="project" value="TreeGrafter"/>
</dbReference>
<evidence type="ECO:0000313" key="5">
    <source>
        <dbReference type="Proteomes" id="UP000701801"/>
    </source>
</evidence>
<accession>A0A9N9LNC6</accession>
<organism evidence="4 5">
    <name type="scientific">Hymenoscyphus albidus</name>
    <dbReference type="NCBI Taxonomy" id="595503"/>
    <lineage>
        <taxon>Eukaryota</taxon>
        <taxon>Fungi</taxon>
        <taxon>Dikarya</taxon>
        <taxon>Ascomycota</taxon>
        <taxon>Pezizomycotina</taxon>
        <taxon>Leotiomycetes</taxon>
        <taxon>Helotiales</taxon>
        <taxon>Helotiaceae</taxon>
        <taxon>Hymenoscyphus</taxon>
    </lineage>
</organism>
<feature type="compositionally biased region" description="Low complexity" evidence="2">
    <location>
        <begin position="16"/>
        <end position="45"/>
    </location>
</feature>
<dbReference type="GO" id="GO:0008017">
    <property type="term" value="F:microtubule binding"/>
    <property type="evidence" value="ECO:0007669"/>
    <property type="project" value="TreeGrafter"/>
</dbReference>
<feature type="region of interest" description="Disordered" evidence="2">
    <location>
        <begin position="273"/>
        <end position="391"/>
    </location>
</feature>
<feature type="compositionally biased region" description="Low complexity" evidence="2">
    <location>
        <begin position="103"/>
        <end position="122"/>
    </location>
</feature>
<evidence type="ECO:0000259" key="3">
    <source>
        <dbReference type="Pfam" id="PF24554"/>
    </source>
</evidence>
<feature type="compositionally biased region" description="Low complexity" evidence="2">
    <location>
        <begin position="273"/>
        <end position="295"/>
    </location>
</feature>
<dbReference type="GO" id="GO:0005737">
    <property type="term" value="C:cytoplasm"/>
    <property type="evidence" value="ECO:0007669"/>
    <property type="project" value="TreeGrafter"/>
</dbReference>
<keyword evidence="1" id="KW-0175">Coiled coil</keyword>